<reference evidence="3" key="1">
    <citation type="journal article" date="2020" name="Nature">
        <title>Giant virus diversity and host interactions through global metagenomics.</title>
        <authorList>
            <person name="Schulz F."/>
            <person name="Roux S."/>
            <person name="Paez-Espino D."/>
            <person name="Jungbluth S."/>
            <person name="Walsh D.A."/>
            <person name="Denef V.J."/>
            <person name="McMahon K.D."/>
            <person name="Konstantinidis K.T."/>
            <person name="Eloe-Fadrosh E.A."/>
            <person name="Kyrpides N.C."/>
            <person name="Woyke T."/>
        </authorList>
    </citation>
    <scope>NUCLEOTIDE SEQUENCE</scope>
    <source>
        <strain evidence="3">GVMAG-M-3300010160-60</strain>
    </source>
</reference>
<evidence type="ECO:0000259" key="2">
    <source>
        <dbReference type="PROSITE" id="PS51192"/>
    </source>
</evidence>
<dbReference type="GO" id="GO:0003677">
    <property type="term" value="F:DNA binding"/>
    <property type="evidence" value="ECO:0007669"/>
    <property type="project" value="InterPro"/>
</dbReference>
<dbReference type="InterPro" id="IPR006935">
    <property type="entry name" value="Helicase/UvrB_N"/>
</dbReference>
<feature type="compositionally biased region" description="Acidic residues" evidence="1">
    <location>
        <begin position="549"/>
        <end position="564"/>
    </location>
</feature>
<dbReference type="AlphaFoldDB" id="A0A6C0BDD8"/>
<dbReference type="PROSITE" id="PS51192">
    <property type="entry name" value="HELICASE_ATP_BIND_1"/>
    <property type="match status" value="1"/>
</dbReference>
<evidence type="ECO:0000256" key="1">
    <source>
        <dbReference type="SAM" id="MobiDB-lite"/>
    </source>
</evidence>
<accession>A0A6C0BDD8</accession>
<dbReference type="InterPro" id="IPR001650">
    <property type="entry name" value="Helicase_C-like"/>
</dbReference>
<dbReference type="SMART" id="SM00487">
    <property type="entry name" value="DEXDc"/>
    <property type="match status" value="1"/>
</dbReference>
<dbReference type="Pfam" id="PF00271">
    <property type="entry name" value="Helicase_C"/>
    <property type="match status" value="1"/>
</dbReference>
<dbReference type="InterPro" id="IPR014001">
    <property type="entry name" value="Helicase_ATP-bd"/>
</dbReference>
<evidence type="ECO:0000313" key="3">
    <source>
        <dbReference type="EMBL" id="QHS90295.1"/>
    </source>
</evidence>
<name>A0A6C0BDD8_9ZZZZ</name>
<dbReference type="Gene3D" id="3.40.50.300">
    <property type="entry name" value="P-loop containing nucleotide triphosphate hydrolases"/>
    <property type="match status" value="2"/>
</dbReference>
<organism evidence="3">
    <name type="scientific">viral metagenome</name>
    <dbReference type="NCBI Taxonomy" id="1070528"/>
    <lineage>
        <taxon>unclassified sequences</taxon>
        <taxon>metagenomes</taxon>
        <taxon>organismal metagenomes</taxon>
    </lineage>
</organism>
<dbReference type="GO" id="GO:0016787">
    <property type="term" value="F:hydrolase activity"/>
    <property type="evidence" value="ECO:0007669"/>
    <property type="project" value="InterPro"/>
</dbReference>
<dbReference type="CDD" id="cd18785">
    <property type="entry name" value="SF2_C"/>
    <property type="match status" value="1"/>
</dbReference>
<proteinExistence type="predicted"/>
<sequence length="1141" mass="133585">MSDKELDSDLEQEETINLDTIELMKKNYSYPLPSDNNIQYKLYKKREYYGSKTSVRPKIDENTEYSVIKEYRDNTCGAAKFSLHPHQSTLSKYINPNTPYKGILVFHGLGSGKTCVGVAIVEKFRAQVEKYGTYIYILVPGPNIKESWLNQLVDCTGNKYIDKNDSNKRNAIQRSLQNIKMMSFRSFYKKVSGEKYVDRTIDKDNKMKKTYRKNAEGDFERDYSVDRIYNLDNTVLIIDEAHNLTGNTYGDAVKHIIKVSKNLKVVLMTATPMKNLGSDIVELINMIRPLGSPMELDKIFNSYRNHLMDFKKDGLEYFKNMINGYVSHMRGQDPLTFAKRVDMGEVPRGLMYTKVTRCYMLPFQREVYDVTIKEFDDALDRSSEAVANIVFPGLSKDRKTVVGYYSNDGINIVKEQLKSSYEDLNKLVNEKFFENKSTMDVIHMSKDNKTISGSFLKLKYLKYFAIKFYTCLKKINRLVAGKKGVKNAFIYSNLVKVGIDVFKEILLNNGYLEYQENINGYQLYNDTRCYYCGKTYKLHSKMSRQNNDNSDDESEDNSDDEIDNNSDKTVPLHKFYPATFVSITGSESEEVIDDATDDKKKIINNVFNKVDNKEGKYIKFILGSRVLNEGINMKNVGEVHILDVWHNFARVDQVVGRAIRWCSHYKIMGEDNVYPEVKVYKYVVALGPDGSVLSSEEEMYKKSELKYLLINKIERAMKERAIDCPLNQYGNMFNEEIVKYKDCDKHKTNECPAICNFTKCYYKCDDNKLNTEYYDPERKIYRLLKKEELDYSTFTKGNAETEIEHAKRQIINMYITNPVYTLRDIIETVKQSYDDEQRDMFDEFFVFKALDILLPVTENDFNNLKDIIVDKNNVEGYLIYRNKYYIFQPYDENEDIPLYYRSKSRYIKGNELSLYNYLSNSEKYNLMKKEKKENKKNKVVDVFDHDITQEYYDNREEYEVVGIIDKHYGQKKNIEDAQDVFKIRPKMPKIIDKKRGTGIPSIKGSVCDNSKTKEYLDKVAIKLGGKVDKDMTRKDVCSIIQEKLLYREKYATDKKGDKLTYIRIPSGHPIYPFPYNLEDRVRHIIKEIKDKIIKKIDIDVEHIKNTYIINIKNELLTKEHTDMLNKMGFKLDKNIWQLKID</sequence>
<protein>
    <recommendedName>
        <fullName evidence="2">Helicase ATP-binding domain-containing protein</fullName>
    </recommendedName>
</protein>
<feature type="domain" description="Helicase ATP-binding" evidence="2">
    <location>
        <begin position="94"/>
        <end position="290"/>
    </location>
</feature>
<feature type="region of interest" description="Disordered" evidence="1">
    <location>
        <begin position="542"/>
        <end position="570"/>
    </location>
</feature>
<dbReference type="Pfam" id="PF04851">
    <property type="entry name" value="ResIII"/>
    <property type="match status" value="1"/>
</dbReference>
<dbReference type="GO" id="GO:0005524">
    <property type="term" value="F:ATP binding"/>
    <property type="evidence" value="ECO:0007669"/>
    <property type="project" value="InterPro"/>
</dbReference>
<dbReference type="EMBL" id="MN739131">
    <property type="protein sequence ID" value="QHS90295.1"/>
    <property type="molecule type" value="Genomic_DNA"/>
</dbReference>
<dbReference type="SUPFAM" id="SSF52540">
    <property type="entry name" value="P-loop containing nucleoside triphosphate hydrolases"/>
    <property type="match status" value="2"/>
</dbReference>
<dbReference type="InterPro" id="IPR027417">
    <property type="entry name" value="P-loop_NTPase"/>
</dbReference>